<evidence type="ECO:0000313" key="5">
    <source>
        <dbReference type="Proteomes" id="UP000570678"/>
    </source>
</evidence>
<dbReference type="SUPFAM" id="SSF48498">
    <property type="entry name" value="Tetracyclin repressor-like, C-terminal domain"/>
    <property type="match status" value="1"/>
</dbReference>
<dbReference type="PROSITE" id="PS50977">
    <property type="entry name" value="HTH_TETR_2"/>
    <property type="match status" value="1"/>
</dbReference>
<keyword evidence="1 2" id="KW-0238">DNA-binding</keyword>
<gene>
    <name evidence="4" type="ORF">HGA15_01285</name>
</gene>
<accession>A0A846YAL4</accession>
<organism evidence="4 5">
    <name type="scientific">Nocardia flavorosea</name>
    <dbReference type="NCBI Taxonomy" id="53429"/>
    <lineage>
        <taxon>Bacteria</taxon>
        <taxon>Bacillati</taxon>
        <taxon>Actinomycetota</taxon>
        <taxon>Actinomycetes</taxon>
        <taxon>Mycobacteriales</taxon>
        <taxon>Nocardiaceae</taxon>
        <taxon>Nocardia</taxon>
    </lineage>
</organism>
<dbReference type="AlphaFoldDB" id="A0A846YAL4"/>
<comment type="caution">
    <text evidence="4">The sequence shown here is derived from an EMBL/GenBank/DDBJ whole genome shotgun (WGS) entry which is preliminary data.</text>
</comment>
<dbReference type="EMBL" id="JAAXOT010000001">
    <property type="protein sequence ID" value="NKY54814.1"/>
    <property type="molecule type" value="Genomic_DNA"/>
</dbReference>
<dbReference type="RefSeq" id="WP_062970860.1">
    <property type="nucleotide sequence ID" value="NZ_JAAXOT010000001.1"/>
</dbReference>
<sequence length="203" mass="22068">MAVQSGVYRGVSAADRAAERRSRLLDAALTVWADPEIRTTMTAVCAEAGLSERYFYESFSGLDAALEAALDHIAAEIEDISRRAADAAGQDPEARVRASVRAFVQLLEDDPRKGRVAIIEAVAVPKLRQRRTQLLRHLAHESALEAREHFGGPHRGETADETAGLFFIGGMAELVTAWLDGTLRVSADEIADAAVRVLLGLYR</sequence>
<evidence type="ECO:0000256" key="1">
    <source>
        <dbReference type="ARBA" id="ARBA00023125"/>
    </source>
</evidence>
<feature type="domain" description="HTH tetR-type" evidence="3">
    <location>
        <begin position="18"/>
        <end position="77"/>
    </location>
</feature>
<name>A0A846YAL4_9NOCA</name>
<dbReference type="InterPro" id="IPR036271">
    <property type="entry name" value="Tet_transcr_reg_TetR-rel_C_sf"/>
</dbReference>
<dbReference type="SUPFAM" id="SSF46689">
    <property type="entry name" value="Homeodomain-like"/>
    <property type="match status" value="1"/>
</dbReference>
<reference evidence="4 5" key="1">
    <citation type="submission" date="2020-04" db="EMBL/GenBank/DDBJ databases">
        <title>MicrobeNet Type strains.</title>
        <authorList>
            <person name="Nicholson A.C."/>
        </authorList>
    </citation>
    <scope>NUCLEOTIDE SEQUENCE [LARGE SCALE GENOMIC DNA]</scope>
    <source>
        <strain evidence="4 5">JCM 3332</strain>
    </source>
</reference>
<dbReference type="InterPro" id="IPR009057">
    <property type="entry name" value="Homeodomain-like_sf"/>
</dbReference>
<dbReference type="Proteomes" id="UP000570678">
    <property type="component" value="Unassembled WGS sequence"/>
</dbReference>
<feature type="DNA-binding region" description="H-T-H motif" evidence="2">
    <location>
        <begin position="40"/>
        <end position="59"/>
    </location>
</feature>
<evidence type="ECO:0000313" key="4">
    <source>
        <dbReference type="EMBL" id="NKY54814.1"/>
    </source>
</evidence>
<evidence type="ECO:0000256" key="2">
    <source>
        <dbReference type="PROSITE-ProRule" id="PRU00335"/>
    </source>
</evidence>
<protein>
    <submittedName>
        <fullName evidence="4">TetR/AcrR family transcriptional regulator</fullName>
    </submittedName>
</protein>
<proteinExistence type="predicted"/>
<evidence type="ECO:0000259" key="3">
    <source>
        <dbReference type="PROSITE" id="PS50977"/>
    </source>
</evidence>
<dbReference type="InterPro" id="IPR001647">
    <property type="entry name" value="HTH_TetR"/>
</dbReference>
<dbReference type="Gene3D" id="1.10.357.10">
    <property type="entry name" value="Tetracycline Repressor, domain 2"/>
    <property type="match status" value="1"/>
</dbReference>
<dbReference type="GO" id="GO:0003677">
    <property type="term" value="F:DNA binding"/>
    <property type="evidence" value="ECO:0007669"/>
    <property type="project" value="UniProtKB-UniRule"/>
</dbReference>
<keyword evidence="5" id="KW-1185">Reference proteome</keyword>